<proteinExistence type="predicted"/>
<evidence type="ECO:0000313" key="5">
    <source>
        <dbReference type="EMBL" id="PWF44983.1"/>
    </source>
</evidence>
<reference evidence="5 6" key="1">
    <citation type="submission" date="2018-04" db="EMBL/GenBank/DDBJ databases">
        <title>Massilia violaceinigra sp. nov., a novel purple-pigmented bacterium isolated from Tianshan glacier, Xinjiang, China.</title>
        <authorList>
            <person name="Wang H."/>
        </authorList>
    </citation>
    <scope>NUCLEOTIDE SEQUENCE [LARGE SCALE GENOMIC DNA]</scope>
    <source>
        <strain evidence="5 6">B448-2</strain>
    </source>
</reference>
<name>A0A2U2HH54_9BURK</name>
<feature type="modified residue" description="4-aspartylphosphate" evidence="2">
    <location>
        <position position="63"/>
    </location>
</feature>
<dbReference type="Proteomes" id="UP000241421">
    <property type="component" value="Unassembled WGS sequence"/>
</dbReference>
<dbReference type="EMBL" id="PXWF02000259">
    <property type="protein sequence ID" value="PWF44983.1"/>
    <property type="molecule type" value="Genomic_DNA"/>
</dbReference>
<feature type="domain" description="HTH LytTR-type" evidence="4">
    <location>
        <begin position="153"/>
        <end position="255"/>
    </location>
</feature>
<dbReference type="GO" id="GO:0032993">
    <property type="term" value="C:protein-DNA complex"/>
    <property type="evidence" value="ECO:0007669"/>
    <property type="project" value="TreeGrafter"/>
</dbReference>
<protein>
    <submittedName>
        <fullName evidence="5">DNA-binding response regulator</fullName>
    </submittedName>
</protein>
<dbReference type="PROSITE" id="PS50110">
    <property type="entry name" value="RESPONSE_REGULATORY"/>
    <property type="match status" value="1"/>
</dbReference>
<dbReference type="SMART" id="SM00448">
    <property type="entry name" value="REC"/>
    <property type="match status" value="1"/>
</dbReference>
<dbReference type="Gene3D" id="3.40.50.2300">
    <property type="match status" value="1"/>
</dbReference>
<evidence type="ECO:0000256" key="2">
    <source>
        <dbReference type="PROSITE-ProRule" id="PRU00169"/>
    </source>
</evidence>
<dbReference type="PANTHER" id="PTHR48111:SF69">
    <property type="entry name" value="RESPONSE REGULATOR RECEIVER"/>
    <property type="match status" value="1"/>
</dbReference>
<comment type="caution">
    <text evidence="5">The sequence shown here is derived from an EMBL/GenBank/DDBJ whole genome shotgun (WGS) entry which is preliminary data.</text>
</comment>
<dbReference type="PROSITE" id="PS50930">
    <property type="entry name" value="HTH_LYTTR"/>
    <property type="match status" value="1"/>
</dbReference>
<accession>A0A2U2HH54</accession>
<evidence type="ECO:0000256" key="1">
    <source>
        <dbReference type="ARBA" id="ARBA00023125"/>
    </source>
</evidence>
<dbReference type="Pfam" id="PF04397">
    <property type="entry name" value="LytTR"/>
    <property type="match status" value="1"/>
</dbReference>
<dbReference type="InterPro" id="IPR039420">
    <property type="entry name" value="WalR-like"/>
</dbReference>
<dbReference type="SUPFAM" id="SSF52172">
    <property type="entry name" value="CheY-like"/>
    <property type="match status" value="1"/>
</dbReference>
<dbReference type="SMART" id="SM00850">
    <property type="entry name" value="LytTR"/>
    <property type="match status" value="1"/>
</dbReference>
<feature type="domain" description="Response regulatory" evidence="3">
    <location>
        <begin position="11"/>
        <end position="123"/>
    </location>
</feature>
<dbReference type="GO" id="GO:0006355">
    <property type="term" value="P:regulation of DNA-templated transcription"/>
    <property type="evidence" value="ECO:0007669"/>
    <property type="project" value="TreeGrafter"/>
</dbReference>
<evidence type="ECO:0000259" key="3">
    <source>
        <dbReference type="PROSITE" id="PS50110"/>
    </source>
</evidence>
<dbReference type="Pfam" id="PF00072">
    <property type="entry name" value="Response_reg"/>
    <property type="match status" value="1"/>
</dbReference>
<gene>
    <name evidence="5" type="ORF">C7C56_018395</name>
</gene>
<dbReference type="GO" id="GO:0000156">
    <property type="term" value="F:phosphorelay response regulator activity"/>
    <property type="evidence" value="ECO:0007669"/>
    <property type="project" value="TreeGrafter"/>
</dbReference>
<sequence length="255" mass="29048">MWSTMSSAETTALIVEDEPALRDELREMLQTLWPALAIVGVAGDGVDALRQIAQHRPQIVFLDIQIPDPNGLDVARAIRDQCHIVFVTAYDAHAIEAFENGAVDYILKPINPERMALTVKRLRQRINNAPADLSHLIEQLRPQQAKVPFMRWITASVGNSIRLLTIDEVVYFQSDQKYTRVVLADSEVLIKKTLKELMTELDPEQFWQTHRSTVVNALEIASIEPNMGGQLIVKLKNRREQLPVAESFVRRFRQM</sequence>
<dbReference type="InterPro" id="IPR007492">
    <property type="entry name" value="LytTR_DNA-bd_dom"/>
</dbReference>
<organism evidence="5 6">
    <name type="scientific">Massilia glaciei</name>
    <dbReference type="NCBI Taxonomy" id="1524097"/>
    <lineage>
        <taxon>Bacteria</taxon>
        <taxon>Pseudomonadati</taxon>
        <taxon>Pseudomonadota</taxon>
        <taxon>Betaproteobacteria</taxon>
        <taxon>Burkholderiales</taxon>
        <taxon>Oxalobacteraceae</taxon>
        <taxon>Telluria group</taxon>
        <taxon>Massilia</taxon>
    </lineage>
</organism>
<dbReference type="InterPro" id="IPR011006">
    <property type="entry name" value="CheY-like_superfamily"/>
</dbReference>
<keyword evidence="2" id="KW-0597">Phosphoprotein</keyword>
<dbReference type="Gene3D" id="2.40.50.1020">
    <property type="entry name" value="LytTr DNA-binding domain"/>
    <property type="match status" value="1"/>
</dbReference>
<keyword evidence="6" id="KW-1185">Reference proteome</keyword>
<dbReference type="OrthoDB" id="8889669at2"/>
<dbReference type="InterPro" id="IPR001789">
    <property type="entry name" value="Sig_transdc_resp-reg_receiver"/>
</dbReference>
<keyword evidence="1 5" id="KW-0238">DNA-binding</keyword>
<dbReference type="GO" id="GO:0000976">
    <property type="term" value="F:transcription cis-regulatory region binding"/>
    <property type="evidence" value="ECO:0007669"/>
    <property type="project" value="TreeGrafter"/>
</dbReference>
<dbReference type="PANTHER" id="PTHR48111">
    <property type="entry name" value="REGULATOR OF RPOS"/>
    <property type="match status" value="1"/>
</dbReference>
<dbReference type="GO" id="GO:0005829">
    <property type="term" value="C:cytosol"/>
    <property type="evidence" value="ECO:0007669"/>
    <property type="project" value="TreeGrafter"/>
</dbReference>
<evidence type="ECO:0000313" key="6">
    <source>
        <dbReference type="Proteomes" id="UP000241421"/>
    </source>
</evidence>
<dbReference type="AlphaFoldDB" id="A0A2U2HH54"/>
<evidence type="ECO:0000259" key="4">
    <source>
        <dbReference type="PROSITE" id="PS50930"/>
    </source>
</evidence>